<protein>
    <submittedName>
        <fullName evidence="2">Histidine phosphatase family protein</fullName>
    </submittedName>
</protein>
<comment type="caution">
    <text evidence="2">The sequence shown here is derived from an EMBL/GenBank/DDBJ whole genome shotgun (WGS) entry which is preliminary data.</text>
</comment>
<dbReference type="Pfam" id="PF00300">
    <property type="entry name" value="His_Phos_1"/>
    <property type="match status" value="1"/>
</dbReference>
<dbReference type="EMBL" id="JBIAUT010000009">
    <property type="protein sequence ID" value="MFF4219049.1"/>
    <property type="molecule type" value="Genomic_DNA"/>
</dbReference>
<organism evidence="2 3">
    <name type="scientific">Streptomyces nondiastaticus</name>
    <dbReference type="NCBI Taxonomy" id="3154512"/>
    <lineage>
        <taxon>Bacteria</taxon>
        <taxon>Bacillati</taxon>
        <taxon>Actinomycetota</taxon>
        <taxon>Actinomycetes</taxon>
        <taxon>Kitasatosporales</taxon>
        <taxon>Streptomycetaceae</taxon>
        <taxon>Streptomyces</taxon>
    </lineage>
</organism>
<sequence>MRSIHVFIPPPAVGDRMGHDEGVPGAETKAMFARRVYAAVDDILRRPYEHRIVVTHGFALTFVVAARIGMPIESLTGVAEAREPAVALGVRGTKPPPSSRCRSLRASGTARPRRLHPDGTGRRRTGSRSPAEHGQAQPLAKLLHPVSPSDEWFGTDPRGPIRTHPQNVGTGTWAARHRPHRRQLR</sequence>
<name>A0ABW6U2I5_9ACTN</name>
<dbReference type="InterPro" id="IPR029033">
    <property type="entry name" value="His_PPase_superfam"/>
</dbReference>
<dbReference type="SUPFAM" id="SSF53254">
    <property type="entry name" value="Phosphoglycerate mutase-like"/>
    <property type="match status" value="1"/>
</dbReference>
<gene>
    <name evidence="2" type="ORF">ACFYZM_22575</name>
</gene>
<dbReference type="Proteomes" id="UP001602123">
    <property type="component" value="Unassembled WGS sequence"/>
</dbReference>
<reference evidence="2 3" key="1">
    <citation type="submission" date="2024-10" db="EMBL/GenBank/DDBJ databases">
        <title>The Natural Products Discovery Center: Release of the First 8490 Sequenced Strains for Exploring Actinobacteria Biosynthetic Diversity.</title>
        <authorList>
            <person name="Kalkreuter E."/>
            <person name="Kautsar S.A."/>
            <person name="Yang D."/>
            <person name="Bader C.D."/>
            <person name="Teijaro C.N."/>
            <person name="Fluegel L."/>
            <person name="Davis C.M."/>
            <person name="Simpson J.R."/>
            <person name="Lauterbach L."/>
            <person name="Steele A.D."/>
            <person name="Gui C."/>
            <person name="Meng S."/>
            <person name="Li G."/>
            <person name="Viehrig K."/>
            <person name="Ye F."/>
            <person name="Su P."/>
            <person name="Kiefer A.F."/>
            <person name="Nichols A."/>
            <person name="Cepeda A.J."/>
            <person name="Yan W."/>
            <person name="Fan B."/>
            <person name="Jiang Y."/>
            <person name="Adhikari A."/>
            <person name="Zheng C.-J."/>
            <person name="Schuster L."/>
            <person name="Cowan T.M."/>
            <person name="Smanski M.J."/>
            <person name="Chevrette M.G."/>
            <person name="De Carvalho L.P.S."/>
            <person name="Shen B."/>
        </authorList>
    </citation>
    <scope>NUCLEOTIDE SEQUENCE [LARGE SCALE GENOMIC DNA]</scope>
    <source>
        <strain evidence="2 3">NPDC001650</strain>
    </source>
</reference>
<feature type="compositionally biased region" description="Basic residues" evidence="1">
    <location>
        <begin position="175"/>
        <end position="185"/>
    </location>
</feature>
<dbReference type="InterPro" id="IPR013078">
    <property type="entry name" value="His_Pase_superF_clade-1"/>
</dbReference>
<evidence type="ECO:0000256" key="1">
    <source>
        <dbReference type="SAM" id="MobiDB-lite"/>
    </source>
</evidence>
<evidence type="ECO:0000313" key="2">
    <source>
        <dbReference type="EMBL" id="MFF4219049.1"/>
    </source>
</evidence>
<dbReference type="Gene3D" id="3.40.50.1240">
    <property type="entry name" value="Phosphoglycerate mutase-like"/>
    <property type="match status" value="1"/>
</dbReference>
<accession>A0ABW6U2I5</accession>
<keyword evidence="3" id="KW-1185">Reference proteome</keyword>
<proteinExistence type="predicted"/>
<dbReference type="RefSeq" id="WP_388629995.1">
    <property type="nucleotide sequence ID" value="NZ_JBIAUT010000009.1"/>
</dbReference>
<feature type="region of interest" description="Disordered" evidence="1">
    <location>
        <begin position="89"/>
        <end position="185"/>
    </location>
</feature>
<evidence type="ECO:0000313" key="3">
    <source>
        <dbReference type="Proteomes" id="UP001602123"/>
    </source>
</evidence>